<accession>A0A543K390</accession>
<dbReference type="RefSeq" id="WP_142085947.1">
    <property type="nucleotide sequence ID" value="NZ_VFPT01000006.1"/>
</dbReference>
<reference evidence="1 2" key="1">
    <citation type="submission" date="2019-06" db="EMBL/GenBank/DDBJ databases">
        <title>Genomic Encyclopedia of Archaeal and Bacterial Type Strains, Phase II (KMG-II): from individual species to whole genera.</title>
        <authorList>
            <person name="Goeker M."/>
        </authorList>
    </citation>
    <scope>NUCLEOTIDE SEQUENCE [LARGE SCALE GENOMIC DNA]</scope>
    <source>
        <strain evidence="1 2">DSM 18423</strain>
    </source>
</reference>
<sequence length="98" mass="10825">MAVTIQYPAMAYRYEGRVHRKGMTSSRTIIKTFDRAHTGTVILADTPDAMTRLDDMLEAAFKAKIGATAAFYNAAAWLNDTEILSCAKRAKCQIVPPI</sequence>
<keyword evidence="2" id="KW-1185">Reference proteome</keyword>
<name>A0A543K390_9RHOB</name>
<dbReference type="AlphaFoldDB" id="A0A543K390"/>
<protein>
    <submittedName>
        <fullName evidence="1">Uncharacterized protein</fullName>
    </submittedName>
</protein>
<evidence type="ECO:0000313" key="1">
    <source>
        <dbReference type="EMBL" id="TQM89546.1"/>
    </source>
</evidence>
<evidence type="ECO:0000313" key="2">
    <source>
        <dbReference type="Proteomes" id="UP000320582"/>
    </source>
</evidence>
<organism evidence="1 2">
    <name type="scientific">Roseinatronobacter monicus</name>
    <dbReference type="NCBI Taxonomy" id="393481"/>
    <lineage>
        <taxon>Bacteria</taxon>
        <taxon>Pseudomonadati</taxon>
        <taxon>Pseudomonadota</taxon>
        <taxon>Alphaproteobacteria</taxon>
        <taxon>Rhodobacterales</taxon>
        <taxon>Paracoccaceae</taxon>
        <taxon>Roseinatronobacter</taxon>
    </lineage>
</organism>
<dbReference type="Proteomes" id="UP000320582">
    <property type="component" value="Unassembled WGS sequence"/>
</dbReference>
<proteinExistence type="predicted"/>
<comment type="caution">
    <text evidence="1">The sequence shown here is derived from an EMBL/GenBank/DDBJ whole genome shotgun (WGS) entry which is preliminary data.</text>
</comment>
<gene>
    <name evidence="1" type="ORF">BD293_4568</name>
</gene>
<dbReference type="EMBL" id="VFPT01000006">
    <property type="protein sequence ID" value="TQM89546.1"/>
    <property type="molecule type" value="Genomic_DNA"/>
</dbReference>